<gene>
    <name evidence="2" type="ORF">BCR42DRAFT_423306</name>
</gene>
<dbReference type="EMBL" id="MCGE01000026">
    <property type="protein sequence ID" value="ORZ09906.1"/>
    <property type="molecule type" value="Genomic_DNA"/>
</dbReference>
<evidence type="ECO:0000256" key="1">
    <source>
        <dbReference type="ARBA" id="ARBA00023002"/>
    </source>
</evidence>
<name>A0A1X2I5P8_9FUNG</name>
<dbReference type="Pfam" id="PF14027">
    <property type="entry name" value="Questin_oxidase"/>
    <property type="match status" value="1"/>
</dbReference>
<dbReference type="PANTHER" id="PTHR35870">
    <property type="entry name" value="PROTEIN, PUTATIVE (AFU_ORTHOLOGUE AFUA_5G03330)-RELATED"/>
    <property type="match status" value="1"/>
</dbReference>
<organism evidence="2 3">
    <name type="scientific">Absidia repens</name>
    <dbReference type="NCBI Taxonomy" id="90262"/>
    <lineage>
        <taxon>Eukaryota</taxon>
        <taxon>Fungi</taxon>
        <taxon>Fungi incertae sedis</taxon>
        <taxon>Mucoromycota</taxon>
        <taxon>Mucoromycotina</taxon>
        <taxon>Mucoromycetes</taxon>
        <taxon>Mucorales</taxon>
        <taxon>Cunninghamellaceae</taxon>
        <taxon>Absidia</taxon>
    </lineage>
</organism>
<keyword evidence="3" id="KW-1185">Reference proteome</keyword>
<dbReference type="OrthoDB" id="10004862at2759"/>
<comment type="caution">
    <text evidence="2">The sequence shown here is derived from an EMBL/GenBank/DDBJ whole genome shotgun (WGS) entry which is preliminary data.</text>
</comment>
<dbReference type="Proteomes" id="UP000193560">
    <property type="component" value="Unassembled WGS sequence"/>
</dbReference>
<dbReference type="AlphaFoldDB" id="A0A1X2I5P8"/>
<reference evidence="2 3" key="1">
    <citation type="submission" date="2016-07" db="EMBL/GenBank/DDBJ databases">
        <title>Pervasive Adenine N6-methylation of Active Genes in Fungi.</title>
        <authorList>
            <consortium name="DOE Joint Genome Institute"/>
            <person name="Mondo S.J."/>
            <person name="Dannebaum R.O."/>
            <person name="Kuo R.C."/>
            <person name="Labutti K."/>
            <person name="Haridas S."/>
            <person name="Kuo A."/>
            <person name="Salamov A."/>
            <person name="Ahrendt S.R."/>
            <person name="Lipzen A."/>
            <person name="Sullivan W."/>
            <person name="Andreopoulos W.B."/>
            <person name="Clum A."/>
            <person name="Lindquist E."/>
            <person name="Daum C."/>
            <person name="Ramamoorthy G.K."/>
            <person name="Gryganskyi A."/>
            <person name="Culley D."/>
            <person name="Magnuson J.K."/>
            <person name="James T.Y."/>
            <person name="O'Malley M.A."/>
            <person name="Stajich J.E."/>
            <person name="Spatafora J.W."/>
            <person name="Visel A."/>
            <person name="Grigoriev I.V."/>
        </authorList>
    </citation>
    <scope>NUCLEOTIDE SEQUENCE [LARGE SCALE GENOMIC DNA]</scope>
    <source>
        <strain evidence="2 3">NRRL 1336</strain>
    </source>
</reference>
<dbReference type="PANTHER" id="PTHR35870:SF1">
    <property type="entry name" value="PROTEIN, PUTATIVE (AFU_ORTHOLOGUE AFUA_5G03330)-RELATED"/>
    <property type="match status" value="1"/>
</dbReference>
<evidence type="ECO:0000313" key="2">
    <source>
        <dbReference type="EMBL" id="ORZ09906.1"/>
    </source>
</evidence>
<dbReference type="InterPro" id="IPR025337">
    <property type="entry name" value="Questin_oxidase-like"/>
</dbReference>
<dbReference type="GO" id="GO:0016491">
    <property type="term" value="F:oxidoreductase activity"/>
    <property type="evidence" value="ECO:0007669"/>
    <property type="project" value="UniProtKB-KW"/>
</dbReference>
<dbReference type="STRING" id="90262.A0A1X2I5P8"/>
<sequence length="436" mass="49657">MSFLPKTPLNPEYFNLVLPGITSKSRRSVDKLLKNNHDQHHAFFNEKKFHNHLTHHLLAAYSFGANEKRLEEIYERHASYQRPLPPALDNPLTRENYHGQLGKASAYTSFLRLFEKEIDEHGILDTVRRWIWSGDMLSRFVGGAYHPLIHVGYGVEFGLKGQVAEGLAMAACTENRFSPWISDSPALRDTVPTIPAISTAPLQQREEKGDNNKTSIRQDSFFDAVLSANDENRLSKIFSQPRAVDRINDYRNQWKHARAWATREDLNARVKELFSTAVVCHGATGFPAAKEDEHAQGGVKIDFFMMHALTSSYFIQILVPHLLAEEAASLMQAHLFSTLVHFVMVGRPEVKIDRLLEYVSPNFKSISPEQPHKHWAHLLDATVDEEEHVIKAIRACAQAQILYNDDPDWFDDALYLKAAELTYDLHGNWTFGVGFV</sequence>
<evidence type="ECO:0008006" key="4">
    <source>
        <dbReference type="Google" id="ProtNLM"/>
    </source>
</evidence>
<protein>
    <recommendedName>
        <fullName evidence="4">Oxidoreductase AflY</fullName>
    </recommendedName>
</protein>
<accession>A0A1X2I5P8</accession>
<keyword evidence="1" id="KW-0560">Oxidoreductase</keyword>
<evidence type="ECO:0000313" key="3">
    <source>
        <dbReference type="Proteomes" id="UP000193560"/>
    </source>
</evidence>
<proteinExistence type="predicted"/>